<dbReference type="InterPro" id="IPR001789">
    <property type="entry name" value="Sig_transdc_resp-reg_receiver"/>
</dbReference>
<dbReference type="GO" id="GO:0003677">
    <property type="term" value="F:DNA binding"/>
    <property type="evidence" value="ECO:0007669"/>
    <property type="project" value="UniProtKB-KW"/>
</dbReference>
<dbReference type="Pfam" id="PF00072">
    <property type="entry name" value="Response_reg"/>
    <property type="match status" value="1"/>
</dbReference>
<gene>
    <name evidence="8" type="ORF">H9786_07400</name>
</gene>
<sequence>MRIVIADDSALLREGLRLVLTDAGHEVVASAATGTELVPRALEHRPDLVIADIRMPPSHSDEGLRAAQQIRETWPKAPIVLLSQYVVISYAAELIESGEQSTGYLLKDRVFDIRSFLDSIERVAGGGVAIDPDVVAQVLVSRRRGPLDELTEREREVLELMGEGLTNSAISRRLFISEGGVEKHTQRVFAKLGLSADASTHRRVSAVLTLLQQG</sequence>
<feature type="domain" description="HTH luxR-type" evidence="6">
    <location>
        <begin position="143"/>
        <end position="214"/>
    </location>
</feature>
<feature type="modified residue" description="4-aspartylphosphate" evidence="5">
    <location>
        <position position="52"/>
    </location>
</feature>
<evidence type="ECO:0000259" key="7">
    <source>
        <dbReference type="PROSITE" id="PS50110"/>
    </source>
</evidence>
<dbReference type="InterPro" id="IPR016032">
    <property type="entry name" value="Sig_transdc_resp-reg_C-effctor"/>
</dbReference>
<dbReference type="InterPro" id="IPR039420">
    <property type="entry name" value="WalR-like"/>
</dbReference>
<dbReference type="PROSITE" id="PS50110">
    <property type="entry name" value="RESPONSE_REGULATORY"/>
    <property type="match status" value="1"/>
</dbReference>
<dbReference type="SUPFAM" id="SSF46894">
    <property type="entry name" value="C-terminal effector domain of the bipartite response regulators"/>
    <property type="match status" value="1"/>
</dbReference>
<dbReference type="GO" id="GO:0006355">
    <property type="term" value="P:regulation of DNA-templated transcription"/>
    <property type="evidence" value="ECO:0007669"/>
    <property type="project" value="InterPro"/>
</dbReference>
<organism evidence="8 9">
    <name type="scientific">Candidatus Brachybacterium merdavium</name>
    <dbReference type="NCBI Taxonomy" id="2838513"/>
    <lineage>
        <taxon>Bacteria</taxon>
        <taxon>Bacillati</taxon>
        <taxon>Actinomycetota</taxon>
        <taxon>Actinomycetes</taxon>
        <taxon>Micrococcales</taxon>
        <taxon>Dermabacteraceae</taxon>
        <taxon>Brachybacterium</taxon>
    </lineage>
</organism>
<dbReference type="Gene3D" id="3.40.50.2300">
    <property type="match status" value="1"/>
</dbReference>
<feature type="domain" description="Response regulatory" evidence="7">
    <location>
        <begin position="2"/>
        <end position="122"/>
    </location>
</feature>
<keyword evidence="4" id="KW-0804">Transcription</keyword>
<protein>
    <submittedName>
        <fullName evidence="8">Response regulator transcription factor</fullName>
    </submittedName>
</protein>
<dbReference type="PANTHER" id="PTHR43214">
    <property type="entry name" value="TWO-COMPONENT RESPONSE REGULATOR"/>
    <property type="match status" value="1"/>
</dbReference>
<dbReference type="SMART" id="SM00421">
    <property type="entry name" value="HTH_LUXR"/>
    <property type="match status" value="1"/>
</dbReference>
<name>A0A9D2LCY8_9MICO</name>
<dbReference type="InterPro" id="IPR058245">
    <property type="entry name" value="NreC/VraR/RcsB-like_REC"/>
</dbReference>
<dbReference type="Pfam" id="PF00196">
    <property type="entry name" value="GerE"/>
    <property type="match status" value="1"/>
</dbReference>
<accession>A0A9D2LCY8</accession>
<dbReference type="PROSITE" id="PS50043">
    <property type="entry name" value="HTH_LUXR_2"/>
    <property type="match status" value="1"/>
</dbReference>
<evidence type="ECO:0000256" key="2">
    <source>
        <dbReference type="ARBA" id="ARBA00023015"/>
    </source>
</evidence>
<dbReference type="SUPFAM" id="SSF52172">
    <property type="entry name" value="CheY-like"/>
    <property type="match status" value="1"/>
</dbReference>
<keyword evidence="3" id="KW-0238">DNA-binding</keyword>
<dbReference type="GO" id="GO:0000160">
    <property type="term" value="P:phosphorelay signal transduction system"/>
    <property type="evidence" value="ECO:0007669"/>
    <property type="project" value="InterPro"/>
</dbReference>
<keyword evidence="2" id="KW-0805">Transcription regulation</keyword>
<evidence type="ECO:0000256" key="1">
    <source>
        <dbReference type="ARBA" id="ARBA00022553"/>
    </source>
</evidence>
<dbReference type="Proteomes" id="UP000823823">
    <property type="component" value="Unassembled WGS sequence"/>
</dbReference>
<keyword evidence="1 5" id="KW-0597">Phosphoprotein</keyword>
<dbReference type="AlphaFoldDB" id="A0A9D2LCY8"/>
<dbReference type="PANTHER" id="PTHR43214:SF24">
    <property type="entry name" value="TRANSCRIPTIONAL REGULATORY PROTEIN NARL-RELATED"/>
    <property type="match status" value="1"/>
</dbReference>
<dbReference type="InterPro" id="IPR000792">
    <property type="entry name" value="Tscrpt_reg_LuxR_C"/>
</dbReference>
<dbReference type="PRINTS" id="PR00038">
    <property type="entry name" value="HTHLUXR"/>
</dbReference>
<evidence type="ECO:0000256" key="3">
    <source>
        <dbReference type="ARBA" id="ARBA00023125"/>
    </source>
</evidence>
<evidence type="ECO:0000256" key="4">
    <source>
        <dbReference type="ARBA" id="ARBA00023163"/>
    </source>
</evidence>
<comment type="caution">
    <text evidence="8">The sequence shown here is derived from an EMBL/GenBank/DDBJ whole genome shotgun (WGS) entry which is preliminary data.</text>
</comment>
<evidence type="ECO:0000259" key="6">
    <source>
        <dbReference type="PROSITE" id="PS50043"/>
    </source>
</evidence>
<evidence type="ECO:0000256" key="5">
    <source>
        <dbReference type="PROSITE-ProRule" id="PRU00169"/>
    </source>
</evidence>
<dbReference type="EMBL" id="DWZH01000053">
    <property type="protein sequence ID" value="HJB10344.1"/>
    <property type="molecule type" value="Genomic_DNA"/>
</dbReference>
<reference evidence="8" key="2">
    <citation type="submission" date="2021-04" db="EMBL/GenBank/DDBJ databases">
        <authorList>
            <person name="Gilroy R."/>
        </authorList>
    </citation>
    <scope>NUCLEOTIDE SEQUENCE</scope>
    <source>
        <strain evidence="8">ChiHjej13B12-24818</strain>
    </source>
</reference>
<evidence type="ECO:0000313" key="8">
    <source>
        <dbReference type="EMBL" id="HJB10344.1"/>
    </source>
</evidence>
<dbReference type="SMART" id="SM00448">
    <property type="entry name" value="REC"/>
    <property type="match status" value="1"/>
</dbReference>
<dbReference type="InterPro" id="IPR011006">
    <property type="entry name" value="CheY-like_superfamily"/>
</dbReference>
<reference evidence="8" key="1">
    <citation type="journal article" date="2021" name="PeerJ">
        <title>Extensive microbial diversity within the chicken gut microbiome revealed by metagenomics and culture.</title>
        <authorList>
            <person name="Gilroy R."/>
            <person name="Ravi A."/>
            <person name="Getino M."/>
            <person name="Pursley I."/>
            <person name="Horton D.L."/>
            <person name="Alikhan N.F."/>
            <person name="Baker D."/>
            <person name="Gharbi K."/>
            <person name="Hall N."/>
            <person name="Watson M."/>
            <person name="Adriaenssens E.M."/>
            <person name="Foster-Nyarko E."/>
            <person name="Jarju S."/>
            <person name="Secka A."/>
            <person name="Antonio M."/>
            <person name="Oren A."/>
            <person name="Chaudhuri R.R."/>
            <person name="La Ragione R."/>
            <person name="Hildebrand F."/>
            <person name="Pallen M.J."/>
        </authorList>
    </citation>
    <scope>NUCLEOTIDE SEQUENCE</scope>
    <source>
        <strain evidence="8">ChiHjej13B12-24818</strain>
    </source>
</reference>
<proteinExistence type="predicted"/>
<dbReference type="CDD" id="cd17535">
    <property type="entry name" value="REC_NarL-like"/>
    <property type="match status" value="1"/>
</dbReference>
<evidence type="ECO:0000313" key="9">
    <source>
        <dbReference type="Proteomes" id="UP000823823"/>
    </source>
</evidence>
<dbReference type="CDD" id="cd06170">
    <property type="entry name" value="LuxR_C_like"/>
    <property type="match status" value="1"/>
</dbReference>